<dbReference type="EMBL" id="MU970092">
    <property type="protein sequence ID" value="KAK9321692.1"/>
    <property type="molecule type" value="Genomic_DNA"/>
</dbReference>
<gene>
    <name evidence="1" type="ORF">V1517DRAFT_325636</name>
</gene>
<protein>
    <submittedName>
        <fullName evidence="1">Peptidase family-domain-containing protein</fullName>
    </submittedName>
</protein>
<comment type="caution">
    <text evidence="1">The sequence shown here is derived from an EMBL/GenBank/DDBJ whole genome shotgun (WGS) entry which is preliminary data.</text>
</comment>
<reference evidence="2" key="1">
    <citation type="journal article" date="2024" name="Front. Bioeng. Biotechnol.">
        <title>Genome-scale model development and genomic sequencing of the oleaginous clade Lipomyces.</title>
        <authorList>
            <person name="Czajka J.J."/>
            <person name="Han Y."/>
            <person name="Kim J."/>
            <person name="Mondo S.J."/>
            <person name="Hofstad B.A."/>
            <person name="Robles A."/>
            <person name="Haridas S."/>
            <person name="Riley R."/>
            <person name="LaButti K."/>
            <person name="Pangilinan J."/>
            <person name="Andreopoulos W."/>
            <person name="Lipzen A."/>
            <person name="Yan J."/>
            <person name="Wang M."/>
            <person name="Ng V."/>
            <person name="Grigoriev I.V."/>
            <person name="Spatafora J.W."/>
            <person name="Magnuson J.K."/>
            <person name="Baker S.E."/>
            <person name="Pomraning K.R."/>
        </authorList>
    </citation>
    <scope>NUCLEOTIDE SEQUENCE [LARGE SCALE GENOMIC DNA]</scope>
    <source>
        <strain evidence="2">CBS 10300</strain>
    </source>
</reference>
<organism evidence="1 2">
    <name type="scientific">Lipomyces orientalis</name>
    <dbReference type="NCBI Taxonomy" id="1233043"/>
    <lineage>
        <taxon>Eukaryota</taxon>
        <taxon>Fungi</taxon>
        <taxon>Dikarya</taxon>
        <taxon>Ascomycota</taxon>
        <taxon>Saccharomycotina</taxon>
        <taxon>Lipomycetes</taxon>
        <taxon>Lipomycetales</taxon>
        <taxon>Lipomycetaceae</taxon>
        <taxon>Lipomyces</taxon>
    </lineage>
</organism>
<accession>A0ACC3TKL0</accession>
<keyword evidence="2" id="KW-1185">Reference proteome</keyword>
<dbReference type="Proteomes" id="UP001489719">
    <property type="component" value="Unassembled WGS sequence"/>
</dbReference>
<evidence type="ECO:0000313" key="1">
    <source>
        <dbReference type="EMBL" id="KAK9321692.1"/>
    </source>
</evidence>
<evidence type="ECO:0000313" key="2">
    <source>
        <dbReference type="Proteomes" id="UP001489719"/>
    </source>
</evidence>
<name>A0ACC3TKL0_9ASCO</name>
<sequence length="670" mass="74393">MVQSSPGQVVALVPPTPPIQTRPGSNMRLNPYSPKFYNVSQNSNIYQRVVLIHGSAGPPNTPFDASITVYHHLSEFPPQTYPVSDGYFKALVHLSPGTNELKFVFLPGILGGAPLTTDLTLTYTPLLQNAPLHLAILLAKDSECKFDSPTYKKNQEGNGLDTAIKKLRMAGYLWQAFTGEQMSRNGMGRRSFRLYEEWGPDTLSKNDSTCRTTAKVHIIRSKKTMAEIRDPDVAQQNPNGKRRGDLFGIAVDAIRDHGGIFAETPNKDETHVAVLFMDTKWDNQMKLIRGHAALGGGSGNVKLGLFGSHAIYSWPTCFEEVVPCFTDATKEELREVANDAGEPGLNFQAANVGMGAFLHEVGHLLGCPHEPSGIMLQGYTIFHRSFVTREVRIGRESLQICLPKDECEWHRLDLLRFRCHPMFRLPPEPVVPQMKPAVYPVENGAIAMSSTGIYLIEIHCDGGCRAHLEYPEGPQKEIFLFEDELRSLMPSKYRSVNKPINLEILALGLQQISIEDFSNVVKKARFEIGRRPVFNSILSNPNTSNGGQNIRVLFRRVKHIRIYHGSAVDGMEFFFDSGSAMFGNRGGSPSEFKMEPSEIIVGLHVRTGAWIDAIQVITNLKRSAVYGNSRGGSPADLIPPLGYYLVGIHGTVERWLTRIGIIYSGEMLDS</sequence>
<proteinExistence type="predicted"/>